<gene>
    <name evidence="4" type="ORF">BECKTUN1418D_GA0071000_11545</name>
</gene>
<evidence type="ECO:0000256" key="1">
    <source>
        <dbReference type="SAM" id="SignalP"/>
    </source>
</evidence>
<reference evidence="4" key="1">
    <citation type="submission" date="2019-02" db="EMBL/GenBank/DDBJ databases">
        <authorList>
            <person name="Gruber-Vodicka R. H."/>
            <person name="Seah K. B. B."/>
        </authorList>
    </citation>
    <scope>NUCLEOTIDE SEQUENCE</scope>
    <source>
        <strain evidence="4">BECK_BY1</strain>
    </source>
</reference>
<evidence type="ECO:0000259" key="2">
    <source>
        <dbReference type="Pfam" id="PF05658"/>
    </source>
</evidence>
<dbReference type="Gene3D" id="2.150.10.10">
    <property type="entry name" value="Serralysin-like metalloprotease, C-terminal"/>
    <property type="match status" value="2"/>
</dbReference>
<feature type="domain" description="H-type lectin" evidence="3">
    <location>
        <begin position="255"/>
        <end position="302"/>
    </location>
</feature>
<evidence type="ECO:0000313" key="4">
    <source>
        <dbReference type="EMBL" id="VFK61534.1"/>
    </source>
</evidence>
<dbReference type="Pfam" id="PF05658">
    <property type="entry name" value="YadA_head"/>
    <property type="match status" value="2"/>
</dbReference>
<accession>A0A451A675</accession>
<feature type="chain" id="PRO_5019427997" evidence="1">
    <location>
        <begin position="28"/>
        <end position="326"/>
    </location>
</feature>
<name>A0A451A675_9GAMM</name>
<dbReference type="CDD" id="cd12820">
    <property type="entry name" value="LbR_YadA-like"/>
    <property type="match status" value="1"/>
</dbReference>
<dbReference type="GO" id="GO:0007155">
    <property type="term" value="P:cell adhesion"/>
    <property type="evidence" value="ECO:0007669"/>
    <property type="project" value="InterPro"/>
</dbReference>
<dbReference type="SUPFAM" id="SSF141086">
    <property type="entry name" value="Agglutinin HPA-like"/>
    <property type="match status" value="1"/>
</dbReference>
<dbReference type="Pfam" id="PF09458">
    <property type="entry name" value="H_lectin"/>
    <property type="match status" value="1"/>
</dbReference>
<dbReference type="Gene3D" id="2.60.40.2080">
    <property type="match status" value="1"/>
</dbReference>
<dbReference type="SUPFAM" id="SSF101967">
    <property type="entry name" value="Adhesin YadA, collagen-binding domain"/>
    <property type="match status" value="1"/>
</dbReference>
<feature type="signal peptide" evidence="1">
    <location>
        <begin position="1"/>
        <end position="27"/>
    </location>
</feature>
<dbReference type="GO" id="GO:0030246">
    <property type="term" value="F:carbohydrate binding"/>
    <property type="evidence" value="ECO:0007669"/>
    <property type="project" value="InterPro"/>
</dbReference>
<dbReference type="EMBL" id="CAADFX010000154">
    <property type="protein sequence ID" value="VFK61534.1"/>
    <property type="molecule type" value="Genomic_DNA"/>
</dbReference>
<evidence type="ECO:0000259" key="3">
    <source>
        <dbReference type="Pfam" id="PF09458"/>
    </source>
</evidence>
<protein>
    <submittedName>
        <fullName evidence="4">Head domain of trimeric autotransporter adhesin</fullName>
    </submittedName>
</protein>
<dbReference type="GO" id="GO:0019867">
    <property type="term" value="C:outer membrane"/>
    <property type="evidence" value="ECO:0007669"/>
    <property type="project" value="InterPro"/>
</dbReference>
<feature type="domain" description="Trimeric autotransporter adhesin YadA-like head" evidence="2">
    <location>
        <begin position="72"/>
        <end position="93"/>
    </location>
</feature>
<sequence length="326" mass="33261">MTIMKSHASKLSAAITSICLLSTPALATVTDPHGVDVGDGNTLNFDQNSAAIGNSVKATGLNSGAFGYYTNATGRESFALGNQSTASGDFSAAMNKFNTASGQGSFAIGRHTTASGEGSFSTNYATKASGWHASSFGSYTEAKGDSAAFGAYTVAETSAAMVTGIYNELTGGDPVYWQPGDTLFVIGNGTSSLDRHNAVTVLKNGNMGINTSSPTTLLEVNGSSKLGGAGTPFNAMQLGKVDVLGGSGGQDRVIVPVTFPKPFADNPIIIVTVAAPPGISYGDAFNVTAENITSTGFDAVVKGLPIPGNQGSWGADLQVHWQAYEL</sequence>
<dbReference type="InterPro" id="IPR019019">
    <property type="entry name" value="H-type_lectin_domain"/>
</dbReference>
<dbReference type="InterPro" id="IPR011049">
    <property type="entry name" value="Serralysin-like_metalloprot_C"/>
</dbReference>
<organism evidence="4">
    <name type="scientific">Candidatus Kentrum sp. TUN</name>
    <dbReference type="NCBI Taxonomy" id="2126343"/>
    <lineage>
        <taxon>Bacteria</taxon>
        <taxon>Pseudomonadati</taxon>
        <taxon>Pseudomonadota</taxon>
        <taxon>Gammaproteobacteria</taxon>
        <taxon>Candidatus Kentrum</taxon>
    </lineage>
</organism>
<dbReference type="InterPro" id="IPR037221">
    <property type="entry name" value="H-type_lectin_dom_sf"/>
</dbReference>
<keyword evidence="1" id="KW-0732">Signal</keyword>
<dbReference type="AlphaFoldDB" id="A0A451A675"/>
<proteinExistence type="predicted"/>
<dbReference type="InterPro" id="IPR008640">
    <property type="entry name" value="Adhesin_Head_dom"/>
</dbReference>
<feature type="domain" description="Trimeric autotransporter adhesin YadA-like head" evidence="2">
    <location>
        <begin position="100"/>
        <end position="119"/>
    </location>
</feature>